<dbReference type="RefSeq" id="WP_134256200.1">
    <property type="nucleotide sequence ID" value="NZ_SNSG01000013.1"/>
</dbReference>
<evidence type="ECO:0000313" key="2">
    <source>
        <dbReference type="Proteomes" id="UP000298234"/>
    </source>
</evidence>
<dbReference type="EMBL" id="SNSQ01000016">
    <property type="protein sequence ID" value="TEU47491.1"/>
    <property type="molecule type" value="Genomic_DNA"/>
</dbReference>
<proteinExistence type="predicted"/>
<reference evidence="1 2" key="1">
    <citation type="submission" date="2019-03" db="EMBL/GenBank/DDBJ databases">
        <title>Burkholderia cepacia outbreak.</title>
        <authorList>
            <person name="Farzana R."/>
            <person name="Walsh T.R."/>
        </authorList>
    </citation>
    <scope>NUCLEOTIDE SEQUENCE [LARGE SCALE GENOMIC DNA]</scope>
    <source>
        <strain evidence="2">d13</strain>
    </source>
</reference>
<gene>
    <name evidence="1" type="ORF">E3D37_15920</name>
</gene>
<dbReference type="Proteomes" id="UP000298234">
    <property type="component" value="Unassembled WGS sequence"/>
</dbReference>
<accession>A0AAX2RML5</accession>
<comment type="caution">
    <text evidence="1">The sequence shown here is derived from an EMBL/GenBank/DDBJ whole genome shotgun (WGS) entry which is preliminary data.</text>
</comment>
<protein>
    <submittedName>
        <fullName evidence="1">Uncharacterized protein</fullName>
    </submittedName>
</protein>
<sequence length="128" mass="14778">MHQDVELFEVDPQNYHLPTRTDPAVGDWLKRTFKRVVEVFGRNEITPALKAYRSNGVQCLRCDLTGIDTWDNDAFLQFKIDVVCDGAVNLQDLSRVHVRDLTDAFWLIAYLGDTLKVEIRLPDLEIPF</sequence>
<evidence type="ECO:0000313" key="1">
    <source>
        <dbReference type="EMBL" id="TEU47491.1"/>
    </source>
</evidence>
<dbReference type="AlphaFoldDB" id="A0AAX2RML5"/>
<name>A0AAX2RML5_BURCE</name>
<organism evidence="1 2">
    <name type="scientific">Burkholderia cepacia</name>
    <name type="common">Pseudomonas cepacia</name>
    <dbReference type="NCBI Taxonomy" id="292"/>
    <lineage>
        <taxon>Bacteria</taxon>
        <taxon>Pseudomonadati</taxon>
        <taxon>Pseudomonadota</taxon>
        <taxon>Betaproteobacteria</taxon>
        <taxon>Burkholderiales</taxon>
        <taxon>Burkholderiaceae</taxon>
        <taxon>Burkholderia</taxon>
        <taxon>Burkholderia cepacia complex</taxon>
    </lineage>
</organism>